<accession>A0ABV7CZX9</accession>
<dbReference type="InterPro" id="IPR050736">
    <property type="entry name" value="Sensor_HK_Regulatory"/>
</dbReference>
<evidence type="ECO:0000256" key="4">
    <source>
        <dbReference type="ARBA" id="ARBA00022777"/>
    </source>
</evidence>
<reference evidence="10" key="1">
    <citation type="journal article" date="2019" name="Int. J. Syst. Evol. Microbiol.">
        <title>The Global Catalogue of Microorganisms (GCM) 10K type strain sequencing project: providing services to taxonomists for standard genome sequencing and annotation.</title>
        <authorList>
            <consortium name="The Broad Institute Genomics Platform"/>
            <consortium name="The Broad Institute Genome Sequencing Center for Infectious Disease"/>
            <person name="Wu L."/>
            <person name="Ma J."/>
        </authorList>
    </citation>
    <scope>NUCLEOTIDE SEQUENCE [LARGE SCALE GENOMIC DNA]</scope>
    <source>
        <strain evidence="10">KCTC 62164</strain>
    </source>
</reference>
<dbReference type="RefSeq" id="WP_194214764.1">
    <property type="nucleotide sequence ID" value="NZ_CP061205.1"/>
</dbReference>
<evidence type="ECO:0000313" key="9">
    <source>
        <dbReference type="EMBL" id="MFC3050368.1"/>
    </source>
</evidence>
<dbReference type="PROSITE" id="PS50112">
    <property type="entry name" value="PAS"/>
    <property type="match status" value="1"/>
</dbReference>
<dbReference type="Pfam" id="PF02518">
    <property type="entry name" value="HATPase_c"/>
    <property type="match status" value="1"/>
</dbReference>
<dbReference type="Gene3D" id="3.30.565.10">
    <property type="entry name" value="Histidine kinase-like ATPase, C-terminal domain"/>
    <property type="match status" value="1"/>
</dbReference>
<evidence type="ECO:0000256" key="5">
    <source>
        <dbReference type="ARBA" id="ARBA00023012"/>
    </source>
</evidence>
<evidence type="ECO:0000256" key="3">
    <source>
        <dbReference type="ARBA" id="ARBA00022679"/>
    </source>
</evidence>
<dbReference type="Pfam" id="PF00512">
    <property type="entry name" value="HisKA"/>
    <property type="match status" value="1"/>
</dbReference>
<dbReference type="InterPro" id="IPR005467">
    <property type="entry name" value="His_kinase_dom"/>
</dbReference>
<evidence type="ECO:0000259" key="7">
    <source>
        <dbReference type="PROSITE" id="PS50109"/>
    </source>
</evidence>
<dbReference type="SUPFAM" id="SSF47384">
    <property type="entry name" value="Homodimeric domain of signal transducing histidine kinase"/>
    <property type="match status" value="1"/>
</dbReference>
<keyword evidence="6" id="KW-0812">Transmembrane</keyword>
<keyword evidence="4" id="KW-0418">Kinase</keyword>
<keyword evidence="3" id="KW-0808">Transferase</keyword>
<dbReference type="Gene3D" id="3.30.450.20">
    <property type="entry name" value="PAS domain"/>
    <property type="match status" value="2"/>
</dbReference>
<keyword evidence="10" id="KW-1185">Reference proteome</keyword>
<dbReference type="SMART" id="SM00387">
    <property type="entry name" value="HATPase_c"/>
    <property type="match status" value="1"/>
</dbReference>
<evidence type="ECO:0000256" key="2">
    <source>
        <dbReference type="ARBA" id="ARBA00012438"/>
    </source>
</evidence>
<sequence>MEFASGLTVTAMAVLFAVLLTWFGVSLYAFWRAGRMNDRAQSLQDLADFLDSMIKTDHRYPIWLWPDGRVQADAGAFSLLGVPEKITNLDDLASSTSGKGLPEETIQVIRDGLETGCYVPSPLVIDRGRNKARLIIDIQWLPSKEMRWPYAIMWLEEALENPGIKKRRGVRALELRLKDLTRAFNSLPYPVWVRGADNSLVEVNESYVEAVDGISAEDVLDKGLELFDRGKYASLQKARETGHSVRERRFGVIAGQRRAFAVTKTPLDAEGHVLSIAVDVTGEEEALSELSRVLESQSETLNRLRSPVAIFGPGQTLRFYNSAFARLSHVSEDILSSEISHSELLDAMRDKRRLPEQVNFLQWKVNILRQYTTLLEPFEEMWHLPDGSAHRVVTQPHPLGGLLILFEDVTDSLALERSYNTLIAVQQETLDSMREGIAVFGSNGLLQFSNPAFSEMWGLAEADLKGDMHLSSFVERVIEKQIVEHSQTGFLAELSSLVAERKHATGRIKQRLGPVLDCALVPMPDGGIMLTQTDITDTFKVEQALRERSSALEAADRLKSEFIMSMSYELRTPLNSIMGFAEMLDQRIFGDMTDQQQSYIKNILSAADQLKKLISDVLDLAVIEAGEVSLDFIEVDVRDAMKEAADLVQELARKVNIALTLDCPDTVGHIMADELRLKQTFYNMVSSMLNFARYGGEVFVKLSSTNDSVSVSVGNQFSGMVAVERDRLIETFEMGASPGGRRATGLDLSLARSIIKMHQGEIRLEPLDAEGLVLSCVLPRVQKV</sequence>
<dbReference type="Proteomes" id="UP001595444">
    <property type="component" value="Unassembled WGS sequence"/>
</dbReference>
<dbReference type="SUPFAM" id="SSF55874">
    <property type="entry name" value="ATPase domain of HSP90 chaperone/DNA topoisomerase II/histidine kinase"/>
    <property type="match status" value="1"/>
</dbReference>
<comment type="catalytic activity">
    <reaction evidence="1">
        <text>ATP + protein L-histidine = ADP + protein N-phospho-L-histidine.</text>
        <dbReference type="EC" id="2.7.13.3"/>
    </reaction>
</comment>
<keyword evidence="6" id="KW-1133">Transmembrane helix</keyword>
<feature type="domain" description="PAS" evidence="8">
    <location>
        <begin position="428"/>
        <end position="474"/>
    </location>
</feature>
<gene>
    <name evidence="9" type="ORF">ACFOKA_00465</name>
</gene>
<dbReference type="PANTHER" id="PTHR43711:SF31">
    <property type="entry name" value="HISTIDINE KINASE"/>
    <property type="match status" value="1"/>
</dbReference>
<dbReference type="EMBL" id="JBHRSL010000001">
    <property type="protein sequence ID" value="MFC3050368.1"/>
    <property type="molecule type" value="Genomic_DNA"/>
</dbReference>
<name>A0ABV7CZX9_9PROT</name>
<feature type="domain" description="Histidine kinase" evidence="7">
    <location>
        <begin position="565"/>
        <end position="782"/>
    </location>
</feature>
<evidence type="ECO:0000313" key="10">
    <source>
        <dbReference type="Proteomes" id="UP001595444"/>
    </source>
</evidence>
<dbReference type="PROSITE" id="PS50109">
    <property type="entry name" value="HIS_KIN"/>
    <property type="match status" value="1"/>
</dbReference>
<evidence type="ECO:0000259" key="8">
    <source>
        <dbReference type="PROSITE" id="PS50112"/>
    </source>
</evidence>
<dbReference type="Gene3D" id="1.10.287.130">
    <property type="match status" value="1"/>
</dbReference>
<dbReference type="CDD" id="cd00082">
    <property type="entry name" value="HisKA"/>
    <property type="match status" value="1"/>
</dbReference>
<evidence type="ECO:0000256" key="6">
    <source>
        <dbReference type="SAM" id="Phobius"/>
    </source>
</evidence>
<dbReference type="PANTHER" id="PTHR43711">
    <property type="entry name" value="TWO-COMPONENT HISTIDINE KINASE"/>
    <property type="match status" value="1"/>
</dbReference>
<dbReference type="InterPro" id="IPR036097">
    <property type="entry name" value="HisK_dim/P_sf"/>
</dbReference>
<dbReference type="InterPro" id="IPR035965">
    <property type="entry name" value="PAS-like_dom_sf"/>
</dbReference>
<dbReference type="InterPro" id="IPR000014">
    <property type="entry name" value="PAS"/>
</dbReference>
<dbReference type="SMART" id="SM00091">
    <property type="entry name" value="PAS"/>
    <property type="match status" value="2"/>
</dbReference>
<proteinExistence type="predicted"/>
<dbReference type="Pfam" id="PF12860">
    <property type="entry name" value="PAS_7"/>
    <property type="match status" value="2"/>
</dbReference>
<comment type="caution">
    <text evidence="9">The sequence shown here is derived from an EMBL/GenBank/DDBJ whole genome shotgun (WGS) entry which is preliminary data.</text>
</comment>
<dbReference type="InterPro" id="IPR003594">
    <property type="entry name" value="HATPase_dom"/>
</dbReference>
<dbReference type="SUPFAM" id="SSF55785">
    <property type="entry name" value="PYP-like sensor domain (PAS domain)"/>
    <property type="match status" value="2"/>
</dbReference>
<feature type="transmembrane region" description="Helical" evidence="6">
    <location>
        <begin position="6"/>
        <end position="31"/>
    </location>
</feature>
<keyword evidence="5" id="KW-0902">Two-component regulatory system</keyword>
<protein>
    <recommendedName>
        <fullName evidence="2">histidine kinase</fullName>
        <ecNumber evidence="2">2.7.13.3</ecNumber>
    </recommendedName>
</protein>
<dbReference type="SMART" id="SM00388">
    <property type="entry name" value="HisKA"/>
    <property type="match status" value="1"/>
</dbReference>
<dbReference type="InterPro" id="IPR003661">
    <property type="entry name" value="HisK_dim/P_dom"/>
</dbReference>
<evidence type="ECO:0000256" key="1">
    <source>
        <dbReference type="ARBA" id="ARBA00000085"/>
    </source>
</evidence>
<organism evidence="9 10">
    <name type="scientific">Kordiimonas pumila</name>
    <dbReference type="NCBI Taxonomy" id="2161677"/>
    <lineage>
        <taxon>Bacteria</taxon>
        <taxon>Pseudomonadati</taxon>
        <taxon>Pseudomonadota</taxon>
        <taxon>Alphaproteobacteria</taxon>
        <taxon>Kordiimonadales</taxon>
        <taxon>Kordiimonadaceae</taxon>
        <taxon>Kordiimonas</taxon>
    </lineage>
</organism>
<dbReference type="EC" id="2.7.13.3" evidence="2"/>
<keyword evidence="6" id="KW-0472">Membrane</keyword>
<dbReference type="InterPro" id="IPR036890">
    <property type="entry name" value="HATPase_C_sf"/>
</dbReference>